<accession>A0A915K992</accession>
<evidence type="ECO:0000313" key="2">
    <source>
        <dbReference type="WBParaSite" id="nRc.2.0.1.t34735-RA"/>
    </source>
</evidence>
<name>A0A915K992_ROMCU</name>
<keyword evidence="1" id="KW-1185">Reference proteome</keyword>
<dbReference type="WBParaSite" id="nRc.2.0.1.t34735-RA">
    <property type="protein sequence ID" value="nRc.2.0.1.t34735-RA"/>
    <property type="gene ID" value="nRc.2.0.1.g34735"/>
</dbReference>
<proteinExistence type="predicted"/>
<sequence length="124" mass="13516">MKLSLNAKVPTVILQVFRDAYYCGSNAEAMNNFLCGMDDMFQKAELILNLTLSLKSGLAFPHRTEILLGVSTAGIDEKSILIFEDSTELSSLSTQISLGKTGKARYSDRSTTATSPITAKLEDM</sequence>
<dbReference type="AlphaFoldDB" id="A0A915K992"/>
<evidence type="ECO:0000313" key="1">
    <source>
        <dbReference type="Proteomes" id="UP000887565"/>
    </source>
</evidence>
<organism evidence="1 2">
    <name type="scientific">Romanomermis culicivorax</name>
    <name type="common">Nematode worm</name>
    <dbReference type="NCBI Taxonomy" id="13658"/>
    <lineage>
        <taxon>Eukaryota</taxon>
        <taxon>Metazoa</taxon>
        <taxon>Ecdysozoa</taxon>
        <taxon>Nematoda</taxon>
        <taxon>Enoplea</taxon>
        <taxon>Dorylaimia</taxon>
        <taxon>Mermithida</taxon>
        <taxon>Mermithoidea</taxon>
        <taxon>Mermithidae</taxon>
        <taxon>Romanomermis</taxon>
    </lineage>
</organism>
<protein>
    <submittedName>
        <fullName evidence="2">Uncharacterized protein</fullName>
    </submittedName>
</protein>
<reference evidence="2" key="1">
    <citation type="submission" date="2022-11" db="UniProtKB">
        <authorList>
            <consortium name="WormBaseParasite"/>
        </authorList>
    </citation>
    <scope>IDENTIFICATION</scope>
</reference>
<dbReference type="Proteomes" id="UP000887565">
    <property type="component" value="Unplaced"/>
</dbReference>